<reference evidence="5 6" key="1">
    <citation type="submission" date="2023-02" db="EMBL/GenBank/DDBJ databases">
        <title>Genome sequence of Lacticaseibacillus sp. KACC 23028.</title>
        <authorList>
            <person name="Kim S."/>
            <person name="Heo J."/>
            <person name="Kwon S.-W."/>
        </authorList>
    </citation>
    <scope>NUCLEOTIDE SEQUENCE [LARGE SCALE GENOMIC DNA]</scope>
    <source>
        <strain evidence="5 6">KACC 23028</strain>
    </source>
</reference>
<comment type="similarity">
    <text evidence="1">Belongs to the BlaI transcriptional regulatory family.</text>
</comment>
<dbReference type="InterPro" id="IPR036390">
    <property type="entry name" value="WH_DNA-bd_sf"/>
</dbReference>
<dbReference type="EMBL" id="CP117884">
    <property type="protein sequence ID" value="WDF82599.1"/>
    <property type="molecule type" value="Genomic_DNA"/>
</dbReference>
<dbReference type="RefSeq" id="WP_274260176.1">
    <property type="nucleotide sequence ID" value="NZ_CP117884.1"/>
</dbReference>
<accession>A0ABY7WU80</accession>
<protein>
    <submittedName>
        <fullName evidence="5">BlaI/MecI/CopY family transcriptional regulator</fullName>
    </submittedName>
</protein>
<evidence type="ECO:0000256" key="3">
    <source>
        <dbReference type="ARBA" id="ARBA00023125"/>
    </source>
</evidence>
<gene>
    <name evidence="5" type="ORF">PQ472_12005</name>
</gene>
<dbReference type="Pfam" id="PF03965">
    <property type="entry name" value="Penicillinase_R"/>
    <property type="match status" value="1"/>
</dbReference>
<name>A0ABY7WU80_9LACO</name>
<evidence type="ECO:0000256" key="4">
    <source>
        <dbReference type="ARBA" id="ARBA00023163"/>
    </source>
</evidence>
<dbReference type="Proteomes" id="UP001220377">
    <property type="component" value="Chromosome"/>
</dbReference>
<evidence type="ECO:0000256" key="1">
    <source>
        <dbReference type="ARBA" id="ARBA00011046"/>
    </source>
</evidence>
<dbReference type="InterPro" id="IPR036388">
    <property type="entry name" value="WH-like_DNA-bd_sf"/>
</dbReference>
<proteinExistence type="inferred from homology"/>
<dbReference type="SUPFAM" id="SSF46785">
    <property type="entry name" value="Winged helix' DNA-binding domain"/>
    <property type="match status" value="1"/>
</dbReference>
<keyword evidence="4" id="KW-0804">Transcription</keyword>
<dbReference type="Gene3D" id="1.10.10.10">
    <property type="entry name" value="Winged helix-like DNA-binding domain superfamily/Winged helix DNA-binding domain"/>
    <property type="match status" value="1"/>
</dbReference>
<evidence type="ECO:0000313" key="6">
    <source>
        <dbReference type="Proteomes" id="UP001220377"/>
    </source>
</evidence>
<keyword evidence="6" id="KW-1185">Reference proteome</keyword>
<organism evidence="5 6">
    <name type="scientific">Lacticaseibacillus pabuli</name>
    <dbReference type="NCBI Taxonomy" id="3025672"/>
    <lineage>
        <taxon>Bacteria</taxon>
        <taxon>Bacillati</taxon>
        <taxon>Bacillota</taxon>
        <taxon>Bacilli</taxon>
        <taxon>Lactobacillales</taxon>
        <taxon>Lactobacillaceae</taxon>
        <taxon>Lacticaseibacillus</taxon>
    </lineage>
</organism>
<evidence type="ECO:0000313" key="5">
    <source>
        <dbReference type="EMBL" id="WDF82599.1"/>
    </source>
</evidence>
<evidence type="ECO:0000256" key="2">
    <source>
        <dbReference type="ARBA" id="ARBA00023015"/>
    </source>
</evidence>
<keyword evidence="3" id="KW-0238">DNA-binding</keyword>
<keyword evidence="2" id="KW-0805">Transcription regulation</keyword>
<sequence>MPEKIKLTRREEDMLKTLWASDEPMSARAVANSAGISMNTVQAVLRKLLRAGCIETAKIGYSGTVLTREYIATVSEEDYYATVLSPQAVKGLVEHFITNDATEDDLTEIEQAVKEARQ</sequence>
<dbReference type="InterPro" id="IPR005650">
    <property type="entry name" value="BlaI_family"/>
</dbReference>